<evidence type="ECO:0000259" key="8">
    <source>
        <dbReference type="PROSITE" id="PS50109"/>
    </source>
</evidence>
<proteinExistence type="predicted"/>
<dbReference type="InterPro" id="IPR003660">
    <property type="entry name" value="HAMP_dom"/>
</dbReference>
<evidence type="ECO:0000256" key="7">
    <source>
        <dbReference type="SAM" id="Phobius"/>
    </source>
</evidence>
<dbReference type="EMBL" id="JAQQXT010000021">
    <property type="protein sequence ID" value="MDC8774391.1"/>
    <property type="molecule type" value="Genomic_DNA"/>
</dbReference>
<keyword evidence="13" id="KW-1185">Reference proteome</keyword>
<feature type="domain" description="HAMP" evidence="11">
    <location>
        <begin position="303"/>
        <end position="355"/>
    </location>
</feature>
<dbReference type="PRINTS" id="PR00344">
    <property type="entry name" value="BCTRLSENSOR"/>
</dbReference>
<dbReference type="InterPro" id="IPR004358">
    <property type="entry name" value="Sig_transdc_His_kin-like_C"/>
</dbReference>
<feature type="transmembrane region" description="Helical" evidence="7">
    <location>
        <begin position="7"/>
        <end position="30"/>
    </location>
</feature>
<dbReference type="PANTHER" id="PTHR43065">
    <property type="entry name" value="SENSOR HISTIDINE KINASE"/>
    <property type="match status" value="1"/>
</dbReference>
<dbReference type="CDD" id="cd00075">
    <property type="entry name" value="HATPase"/>
    <property type="match status" value="1"/>
</dbReference>
<dbReference type="InterPro" id="IPR036890">
    <property type="entry name" value="HATPase_C_sf"/>
</dbReference>
<dbReference type="EC" id="2.7.13.3" evidence="3"/>
<feature type="domain" description="Histidine kinase" evidence="8">
    <location>
        <begin position="656"/>
        <end position="887"/>
    </location>
</feature>
<dbReference type="SUPFAM" id="SSF55874">
    <property type="entry name" value="ATPase domain of HSP90 chaperone/DNA topoisomerase II/histidine kinase"/>
    <property type="match status" value="1"/>
</dbReference>
<dbReference type="PROSITE" id="PS50112">
    <property type="entry name" value="PAS"/>
    <property type="match status" value="1"/>
</dbReference>
<dbReference type="Pfam" id="PF02518">
    <property type="entry name" value="HATPase_c"/>
    <property type="match status" value="1"/>
</dbReference>
<dbReference type="Pfam" id="PF00672">
    <property type="entry name" value="HAMP"/>
    <property type="match status" value="1"/>
</dbReference>
<dbReference type="InterPro" id="IPR005467">
    <property type="entry name" value="His_kinase_dom"/>
</dbReference>
<evidence type="ECO:0000256" key="6">
    <source>
        <dbReference type="ARBA" id="ARBA00022777"/>
    </source>
</evidence>
<dbReference type="NCBIfam" id="TIGR00229">
    <property type="entry name" value="sensory_box"/>
    <property type="match status" value="2"/>
</dbReference>
<evidence type="ECO:0000256" key="5">
    <source>
        <dbReference type="ARBA" id="ARBA00022679"/>
    </source>
</evidence>
<dbReference type="Gene3D" id="6.10.340.10">
    <property type="match status" value="1"/>
</dbReference>
<gene>
    <name evidence="12" type="ORF">PRZ03_22740</name>
</gene>
<dbReference type="InterPro" id="IPR000014">
    <property type="entry name" value="PAS"/>
</dbReference>
<reference evidence="12 13" key="1">
    <citation type="submission" date="2022-10" db="EMBL/GenBank/DDBJ databases">
        <title>Paucibacter sp. hw1 Genome sequencing.</title>
        <authorList>
            <person name="Park S."/>
        </authorList>
    </citation>
    <scope>NUCLEOTIDE SEQUENCE [LARGE SCALE GENOMIC DNA]</scope>
    <source>
        <strain evidence="13">hw1</strain>
    </source>
</reference>
<comment type="catalytic activity">
    <reaction evidence="1">
        <text>ATP + protein L-histidine = ADP + protein N-phospho-L-histidine.</text>
        <dbReference type="EC" id="2.7.13.3"/>
    </reaction>
</comment>
<accession>A0ABT5KNH6</accession>
<keyword evidence="5" id="KW-0808">Transferase</keyword>
<evidence type="ECO:0000256" key="2">
    <source>
        <dbReference type="ARBA" id="ARBA00004370"/>
    </source>
</evidence>
<dbReference type="Gene3D" id="1.10.287.130">
    <property type="match status" value="1"/>
</dbReference>
<dbReference type="Pfam" id="PF08448">
    <property type="entry name" value="PAS_4"/>
    <property type="match status" value="1"/>
</dbReference>
<dbReference type="CDD" id="cd00130">
    <property type="entry name" value="PAS"/>
    <property type="match status" value="1"/>
</dbReference>
<dbReference type="SUPFAM" id="SSF158472">
    <property type="entry name" value="HAMP domain-like"/>
    <property type="match status" value="1"/>
</dbReference>
<keyword evidence="7" id="KW-1133">Transmembrane helix</keyword>
<dbReference type="PROSITE" id="PS50113">
    <property type="entry name" value="PAC"/>
    <property type="match status" value="1"/>
</dbReference>
<evidence type="ECO:0000259" key="10">
    <source>
        <dbReference type="PROSITE" id="PS50113"/>
    </source>
</evidence>
<dbReference type="CDD" id="cd00082">
    <property type="entry name" value="HisKA"/>
    <property type="match status" value="1"/>
</dbReference>
<keyword evidence="6" id="KW-0418">Kinase</keyword>
<evidence type="ECO:0000259" key="9">
    <source>
        <dbReference type="PROSITE" id="PS50112"/>
    </source>
</evidence>
<comment type="caution">
    <text evidence="12">The sequence shown here is derived from an EMBL/GenBank/DDBJ whole genome shotgun (WGS) entry which is preliminary data.</text>
</comment>
<dbReference type="InterPro" id="IPR003661">
    <property type="entry name" value="HisK_dim/P_dom"/>
</dbReference>
<dbReference type="InterPro" id="IPR000700">
    <property type="entry name" value="PAS-assoc_C"/>
</dbReference>
<dbReference type="SUPFAM" id="SSF55785">
    <property type="entry name" value="PYP-like sensor domain (PAS domain)"/>
    <property type="match status" value="2"/>
</dbReference>
<dbReference type="CDD" id="cd06225">
    <property type="entry name" value="HAMP"/>
    <property type="match status" value="1"/>
</dbReference>
<dbReference type="RefSeq" id="WP_273602395.1">
    <property type="nucleotide sequence ID" value="NZ_JAQQXT010000021.1"/>
</dbReference>
<dbReference type="SMART" id="SM00091">
    <property type="entry name" value="PAS"/>
    <property type="match status" value="2"/>
</dbReference>
<organism evidence="12 13">
    <name type="scientific">Roseateles albus</name>
    <dbReference type="NCBI Taxonomy" id="2987525"/>
    <lineage>
        <taxon>Bacteria</taxon>
        <taxon>Pseudomonadati</taxon>
        <taxon>Pseudomonadota</taxon>
        <taxon>Betaproteobacteria</taxon>
        <taxon>Burkholderiales</taxon>
        <taxon>Sphaerotilaceae</taxon>
        <taxon>Roseateles</taxon>
    </lineage>
</organism>
<dbReference type="Gene3D" id="3.30.450.20">
    <property type="entry name" value="PAS domain"/>
    <property type="match status" value="3"/>
</dbReference>
<evidence type="ECO:0000256" key="1">
    <source>
        <dbReference type="ARBA" id="ARBA00000085"/>
    </source>
</evidence>
<keyword evidence="7" id="KW-0472">Membrane</keyword>
<dbReference type="Pfam" id="PF08447">
    <property type="entry name" value="PAS_3"/>
    <property type="match status" value="1"/>
</dbReference>
<dbReference type="SUPFAM" id="SSF47384">
    <property type="entry name" value="Homodimeric domain of signal transducing histidine kinase"/>
    <property type="match status" value="1"/>
</dbReference>
<evidence type="ECO:0000259" key="11">
    <source>
        <dbReference type="PROSITE" id="PS50885"/>
    </source>
</evidence>
<evidence type="ECO:0000256" key="4">
    <source>
        <dbReference type="ARBA" id="ARBA00022553"/>
    </source>
</evidence>
<feature type="domain" description="PAC" evidence="10">
    <location>
        <begin position="427"/>
        <end position="477"/>
    </location>
</feature>
<dbReference type="InterPro" id="IPR003594">
    <property type="entry name" value="HATPase_dom"/>
</dbReference>
<dbReference type="PROSITE" id="PS50885">
    <property type="entry name" value="HAMP"/>
    <property type="match status" value="1"/>
</dbReference>
<evidence type="ECO:0000313" key="13">
    <source>
        <dbReference type="Proteomes" id="UP001221189"/>
    </source>
</evidence>
<keyword evidence="4" id="KW-0597">Phosphoprotein</keyword>
<protein>
    <recommendedName>
        <fullName evidence="3">histidine kinase</fullName>
        <ecNumber evidence="3">2.7.13.3</ecNumber>
    </recommendedName>
</protein>
<dbReference type="SMART" id="SM00387">
    <property type="entry name" value="HATPase_c"/>
    <property type="match status" value="1"/>
</dbReference>
<sequence length="892" mass="96268">MKLLPRIVVSVIAPMLALGGVALYGGSLLLQSSLLDEQQERAQATLAQSISRLTLELGGARDALRMLARSESLVQANPAHITPALRGWEGASDRFEAFQFLPQQGLAAAAAQSETWSRNPAAGPYAALMVGHEAVAAPAINESSGDLILQIATPVFDERGRQVGALLANLKLEQMLSFAIGNGAQRDARLMVLDAKARLLAGGLGEEGQALSPANAASQPQAHAVTAALGNQAHASTRLQRVAIGDKVWHVLAKPLPELGWQVIYALPEASLFERVGNLQLLGLLGLALCALLALTGALLLRRFVLRPLLQLSLAQQRLQAGDRHARAPIVGNDEISDLARSFNVMAENLDATEQRFRMIFDAFPHPITLASFQDGNYVDVNPAFAQALGVSAQQAIGRSPIDFGLVASMEDMLAKGRELDRTGRLPAVMVQTKNAQGEALWLTYSSRLIGQGRARLVLAVATDITELKTVEAQLRQSEQSLTALFEYAPLPMARTRLVSGSDSPTFWNRAWYKAFGYAPGSCDNKPSTQFDFWIDPAERNRFVDEMLKHEAAISGQALLRHADGSVRQCEVSGRYIDVHGERTVIASYLDVTEKLRIAAELSQLNISLEARVAERTDELARRNQDLDEALSVLKHAQAELVRTEKLASLGSLVAGIAHELNTPIGNAMLMASTLAARQTAFEAAIADGLRRSTLQIFLDGLREASTMLEASLSRAAELISSFKQVAVDQSSYQRRSFDLREVLHETALSLGPSLKLSGTRLAEDVPPGLQMDSYPGPLIQVFMNIVNNAVLHAFEPGRPGCVSIMARALPEDSVLIEIADDGRGMPAEHLQRAFDPFFTTKLGQGGSGLGLHIVYNLVTGLLGGQVRLNSEVGLGTRISIEIPCRAPQEQS</sequence>
<evidence type="ECO:0000256" key="3">
    <source>
        <dbReference type="ARBA" id="ARBA00012438"/>
    </source>
</evidence>
<dbReference type="Proteomes" id="UP001221189">
    <property type="component" value="Unassembled WGS sequence"/>
</dbReference>
<dbReference type="InterPro" id="IPR036097">
    <property type="entry name" value="HisK_dim/P_sf"/>
</dbReference>
<dbReference type="Gene3D" id="3.30.565.10">
    <property type="entry name" value="Histidine kinase-like ATPase, C-terminal domain"/>
    <property type="match status" value="1"/>
</dbReference>
<dbReference type="PROSITE" id="PS50109">
    <property type="entry name" value="HIS_KIN"/>
    <property type="match status" value="1"/>
</dbReference>
<dbReference type="SMART" id="SM00304">
    <property type="entry name" value="HAMP"/>
    <property type="match status" value="1"/>
</dbReference>
<dbReference type="InterPro" id="IPR035965">
    <property type="entry name" value="PAS-like_dom_sf"/>
</dbReference>
<comment type="subcellular location">
    <subcellularLocation>
        <location evidence="2">Membrane</location>
    </subcellularLocation>
</comment>
<feature type="domain" description="PAS" evidence="9">
    <location>
        <begin position="353"/>
        <end position="402"/>
    </location>
</feature>
<name>A0ABT5KNH6_9BURK</name>
<dbReference type="InterPro" id="IPR013655">
    <property type="entry name" value="PAS_fold_3"/>
</dbReference>
<evidence type="ECO:0000313" key="12">
    <source>
        <dbReference type="EMBL" id="MDC8774391.1"/>
    </source>
</evidence>
<dbReference type="InterPro" id="IPR013656">
    <property type="entry name" value="PAS_4"/>
</dbReference>
<keyword evidence="7" id="KW-0812">Transmembrane</keyword>